<evidence type="ECO:0000259" key="8">
    <source>
        <dbReference type="Pfam" id="PF00082"/>
    </source>
</evidence>
<evidence type="ECO:0000313" key="9">
    <source>
        <dbReference type="EMBL" id="HHJ53722.1"/>
    </source>
</evidence>
<dbReference type="EMBL" id="DROD01000700">
    <property type="protein sequence ID" value="HHJ53722.1"/>
    <property type="molecule type" value="Genomic_DNA"/>
</dbReference>
<dbReference type="PRINTS" id="PR00723">
    <property type="entry name" value="SUBTILISIN"/>
</dbReference>
<evidence type="ECO:0000256" key="7">
    <source>
        <dbReference type="SAM" id="MobiDB-lite"/>
    </source>
</evidence>
<dbReference type="SUPFAM" id="SSF52743">
    <property type="entry name" value="Subtilisin-like"/>
    <property type="match status" value="1"/>
</dbReference>
<dbReference type="InterPro" id="IPR028994">
    <property type="entry name" value="Integrin_alpha_N"/>
</dbReference>
<dbReference type="InterPro" id="IPR013517">
    <property type="entry name" value="FG-GAP"/>
</dbReference>
<keyword evidence="5 6" id="KW-0720">Serine protease</keyword>
<dbReference type="InterPro" id="IPR050131">
    <property type="entry name" value="Peptidase_S8_subtilisin-like"/>
</dbReference>
<evidence type="ECO:0000256" key="5">
    <source>
        <dbReference type="ARBA" id="ARBA00022825"/>
    </source>
</evidence>
<protein>
    <recommendedName>
        <fullName evidence="8">Peptidase S8/S53 domain-containing protein</fullName>
    </recommendedName>
</protein>
<evidence type="ECO:0000256" key="3">
    <source>
        <dbReference type="ARBA" id="ARBA00022729"/>
    </source>
</evidence>
<feature type="active site" description="Charge relay system" evidence="6">
    <location>
        <position position="198"/>
    </location>
</feature>
<feature type="non-terminal residue" evidence="9">
    <location>
        <position position="693"/>
    </location>
</feature>
<dbReference type="Pfam" id="PF13517">
    <property type="entry name" value="FG-GAP_3"/>
    <property type="match status" value="1"/>
</dbReference>
<feature type="region of interest" description="Disordered" evidence="7">
    <location>
        <begin position="19"/>
        <end position="38"/>
    </location>
</feature>
<comment type="caution">
    <text evidence="9">The sequence shown here is derived from an EMBL/GenBank/DDBJ whole genome shotgun (WGS) entry which is preliminary data.</text>
</comment>
<dbReference type="Pfam" id="PF00082">
    <property type="entry name" value="Peptidase_S8"/>
    <property type="match status" value="1"/>
</dbReference>
<evidence type="ECO:0000256" key="1">
    <source>
        <dbReference type="ARBA" id="ARBA00011073"/>
    </source>
</evidence>
<evidence type="ECO:0000256" key="2">
    <source>
        <dbReference type="ARBA" id="ARBA00022670"/>
    </source>
</evidence>
<feature type="active site" description="Charge relay system" evidence="6">
    <location>
        <position position="2"/>
    </location>
</feature>
<evidence type="ECO:0000256" key="6">
    <source>
        <dbReference type="PROSITE-ProRule" id="PRU01240"/>
    </source>
</evidence>
<organism evidence="9">
    <name type="scientific">Caldithrix abyssi</name>
    <dbReference type="NCBI Taxonomy" id="187145"/>
    <lineage>
        <taxon>Bacteria</taxon>
        <taxon>Pseudomonadati</taxon>
        <taxon>Calditrichota</taxon>
        <taxon>Calditrichia</taxon>
        <taxon>Calditrichales</taxon>
        <taxon>Calditrichaceae</taxon>
        <taxon>Caldithrix</taxon>
    </lineage>
</organism>
<name>A0A7V5PR55_CALAY</name>
<dbReference type="PROSITE" id="PS51892">
    <property type="entry name" value="SUBTILASE"/>
    <property type="match status" value="1"/>
</dbReference>
<keyword evidence="4 6" id="KW-0378">Hydrolase</keyword>
<dbReference type="InterPro" id="IPR022398">
    <property type="entry name" value="Peptidase_S8_His-AS"/>
</dbReference>
<dbReference type="SUPFAM" id="SSF69318">
    <property type="entry name" value="Integrin alpha N-terminal domain"/>
    <property type="match status" value="1"/>
</dbReference>
<sequence>MDDDGNGYVDDVSGWDFTDAPRFADNGDYKDPDNDPMDEFGSGHGTQVAGIIAAQADDQLGISGVAPEVKIMNLRAGTASGYLEEDDVARAILYAVENGARIINMSFGDVALSTFLKDVIYFAYQKNVIMVCSAGNSGDDQMQYPSSLTETISVGATDVNDYLAGFSTYGETLDLVAPGVDMLSTAIGGGYNRVNGTSFSAPVVSAIAALILSRQPQATPERVRNILKTTAEDILYPGWDIYSASGRADALQALSVPEDGILELTRPGLNSGFAADTIWLEGSMVHPDLVRAQVSYGIGKNPVQWQLVRSFQHAQVFDDTLGYIPVDGLPDTLITIRLTMELINDRSDELRRVVYIDRTPPVITDVQIVPLYDGAVMSNLISFRSDEVCEARVFLKKAGQSDFNQVVDFDYVTDVQRIKLDGHVFAGDYQCYLVAENASGLQSVADKNGSFYDLHFDSPFQWQEFNESGYELPTGYILSKSTDLDQDGNREVVMSRYLEGGNFGPVEIYEMESGRFEKRLTTNFPAIPRDAGDYDGDGLSELLLGYGNRALLFRAASPGTFPQQLVWQDTTDFWAAALSDIDGDGREEIIGRRAEEYIILEEQAPSDFVPVGELPNATGGQQKYGIPTVLVTDLTGDGKSEIVYGDSDGDVLVFSGSDPANLTLLDTFRTSLLDATSLLTAVNVAGAEELFVA</sequence>
<dbReference type="PROSITE" id="PS00138">
    <property type="entry name" value="SUBTILASE_SER"/>
    <property type="match status" value="1"/>
</dbReference>
<dbReference type="InterPro" id="IPR036852">
    <property type="entry name" value="Peptidase_S8/S53_dom_sf"/>
</dbReference>
<dbReference type="InterPro" id="IPR023828">
    <property type="entry name" value="Peptidase_S8_Ser-AS"/>
</dbReference>
<keyword evidence="3" id="KW-0732">Signal</keyword>
<feature type="domain" description="Peptidase S8/S53" evidence="8">
    <location>
        <begin position="24"/>
        <end position="238"/>
    </location>
</feature>
<dbReference type="InterPro" id="IPR015500">
    <property type="entry name" value="Peptidase_S8_subtilisin-rel"/>
</dbReference>
<dbReference type="Proteomes" id="UP000886124">
    <property type="component" value="Unassembled WGS sequence"/>
</dbReference>
<accession>A0A7V5PR55</accession>
<dbReference type="Gene3D" id="3.40.50.200">
    <property type="entry name" value="Peptidase S8/S53 domain"/>
    <property type="match status" value="1"/>
</dbReference>
<reference evidence="9" key="1">
    <citation type="journal article" date="2020" name="mSystems">
        <title>Genome- and Community-Level Interaction Insights into Carbon Utilization and Element Cycling Functions of Hydrothermarchaeota in Hydrothermal Sediment.</title>
        <authorList>
            <person name="Zhou Z."/>
            <person name="Liu Y."/>
            <person name="Xu W."/>
            <person name="Pan J."/>
            <person name="Luo Z.H."/>
            <person name="Li M."/>
        </authorList>
    </citation>
    <scope>NUCLEOTIDE SEQUENCE [LARGE SCALE GENOMIC DNA]</scope>
    <source>
        <strain evidence="9">HyVt-527</strain>
    </source>
</reference>
<dbReference type="Gene3D" id="2.130.10.130">
    <property type="entry name" value="Integrin alpha, N-terminal"/>
    <property type="match status" value="1"/>
</dbReference>
<dbReference type="GO" id="GO:0004252">
    <property type="term" value="F:serine-type endopeptidase activity"/>
    <property type="evidence" value="ECO:0007669"/>
    <property type="project" value="UniProtKB-UniRule"/>
</dbReference>
<dbReference type="AlphaFoldDB" id="A0A7V5PR55"/>
<dbReference type="PANTHER" id="PTHR43806:SF11">
    <property type="entry name" value="CEREVISIN-RELATED"/>
    <property type="match status" value="1"/>
</dbReference>
<proteinExistence type="inferred from homology"/>
<dbReference type="PROSITE" id="PS00137">
    <property type="entry name" value="SUBTILASE_HIS"/>
    <property type="match status" value="1"/>
</dbReference>
<feature type="active site" description="Charge relay system" evidence="6">
    <location>
        <position position="44"/>
    </location>
</feature>
<keyword evidence="2 6" id="KW-0645">Protease</keyword>
<evidence type="ECO:0000256" key="4">
    <source>
        <dbReference type="ARBA" id="ARBA00022801"/>
    </source>
</evidence>
<dbReference type="InterPro" id="IPR000209">
    <property type="entry name" value="Peptidase_S8/S53_dom"/>
</dbReference>
<comment type="similarity">
    <text evidence="1 6">Belongs to the peptidase S8 family.</text>
</comment>
<dbReference type="GO" id="GO:0006508">
    <property type="term" value="P:proteolysis"/>
    <property type="evidence" value="ECO:0007669"/>
    <property type="project" value="UniProtKB-KW"/>
</dbReference>
<dbReference type="PANTHER" id="PTHR43806">
    <property type="entry name" value="PEPTIDASE S8"/>
    <property type="match status" value="1"/>
</dbReference>
<gene>
    <name evidence="9" type="ORF">ENJ89_11050</name>
</gene>